<dbReference type="PANTHER" id="PTHR43784">
    <property type="entry name" value="GDSL-LIKE LIPASE/ACYLHYDROLASE, PUTATIVE (AFU_ORTHOLOGUE AFUA_2G00820)-RELATED"/>
    <property type="match status" value="1"/>
</dbReference>
<dbReference type="AlphaFoldDB" id="A0A1H1WE54"/>
<feature type="region of interest" description="Disordered" evidence="1">
    <location>
        <begin position="240"/>
        <end position="264"/>
    </location>
</feature>
<dbReference type="Proteomes" id="UP000198859">
    <property type="component" value="Chromosome I"/>
</dbReference>
<proteinExistence type="predicted"/>
<dbReference type="Pfam" id="PF13472">
    <property type="entry name" value="Lipase_GDSL_2"/>
    <property type="match status" value="1"/>
</dbReference>
<reference evidence="4" key="1">
    <citation type="submission" date="2016-10" db="EMBL/GenBank/DDBJ databases">
        <authorList>
            <person name="Varghese N."/>
            <person name="Submissions S."/>
        </authorList>
    </citation>
    <scope>NUCLEOTIDE SEQUENCE [LARGE SCALE GENOMIC DNA]</scope>
    <source>
        <strain evidence="4">DSM 22127</strain>
    </source>
</reference>
<dbReference type="EMBL" id="LT629757">
    <property type="protein sequence ID" value="SDS95577.1"/>
    <property type="molecule type" value="Genomic_DNA"/>
</dbReference>
<dbReference type="OrthoDB" id="3465773at2"/>
<gene>
    <name evidence="3" type="ORF">SAMN04488570_3134</name>
</gene>
<dbReference type="InterPro" id="IPR053140">
    <property type="entry name" value="GDSL_Rv0518-like"/>
</dbReference>
<evidence type="ECO:0000313" key="4">
    <source>
        <dbReference type="Proteomes" id="UP000198859"/>
    </source>
</evidence>
<keyword evidence="4" id="KW-1185">Reference proteome</keyword>
<dbReference type="STRING" id="642780.SAMN04488570_3134"/>
<evidence type="ECO:0000259" key="2">
    <source>
        <dbReference type="Pfam" id="PF13472"/>
    </source>
</evidence>
<dbReference type="InterPro" id="IPR013830">
    <property type="entry name" value="SGNH_hydro"/>
</dbReference>
<name>A0A1H1WE54_9ACTN</name>
<dbReference type="SUPFAM" id="SSF52266">
    <property type="entry name" value="SGNH hydrolase"/>
    <property type="match status" value="1"/>
</dbReference>
<dbReference type="CDD" id="cd01832">
    <property type="entry name" value="SGNH_hydrolase_like_1"/>
    <property type="match status" value="1"/>
</dbReference>
<dbReference type="RefSeq" id="WP_091731537.1">
    <property type="nucleotide sequence ID" value="NZ_LT629757.1"/>
</dbReference>
<feature type="domain" description="SGNH hydrolase-type esterase" evidence="2">
    <location>
        <begin position="8"/>
        <end position="186"/>
    </location>
</feature>
<organism evidence="3 4">
    <name type="scientific">Nocardioides scoriae</name>
    <dbReference type="NCBI Taxonomy" id="642780"/>
    <lineage>
        <taxon>Bacteria</taxon>
        <taxon>Bacillati</taxon>
        <taxon>Actinomycetota</taxon>
        <taxon>Actinomycetes</taxon>
        <taxon>Propionibacteriales</taxon>
        <taxon>Nocardioidaceae</taxon>
        <taxon>Nocardioides</taxon>
    </lineage>
</organism>
<dbReference type="InterPro" id="IPR036514">
    <property type="entry name" value="SGNH_hydro_sf"/>
</dbReference>
<evidence type="ECO:0000313" key="3">
    <source>
        <dbReference type="EMBL" id="SDS95577.1"/>
    </source>
</evidence>
<dbReference type="Gene3D" id="3.40.50.1110">
    <property type="entry name" value="SGNH hydrolase"/>
    <property type="match status" value="1"/>
</dbReference>
<dbReference type="PANTHER" id="PTHR43784:SF2">
    <property type="entry name" value="GDSL-LIKE LIPASE_ACYLHYDROLASE, PUTATIVE (AFU_ORTHOLOGUE AFUA_2G00820)-RELATED"/>
    <property type="match status" value="1"/>
</dbReference>
<accession>A0A1H1WE54</accession>
<sequence>MTLQRYVALGDSFTEGVGDHDPARPHGLRGWADRVAEVLEAEARSEGLDFGHANLAIRGRKLLPILAEQLEPALAMAPDLVTIHAGANDVLRPRVDLDGLAAAYDEGVGRLAATGARVVVFTIWDPGGSGIYGPLRGRMAVFNEHVREISDRHGTALVDMWRMRDQPVSELMDTDRMHLNARGHDAIARAVLAALGVGHAMPPPEPFVAPSLSRREQLRADAAWTREFLVPWVHRRLTGRSSGDGLAPRRPTLAPVLTPADRVG</sequence>
<protein>
    <submittedName>
        <fullName evidence="3">Lysophospholipase L1</fullName>
    </submittedName>
</protein>
<evidence type="ECO:0000256" key="1">
    <source>
        <dbReference type="SAM" id="MobiDB-lite"/>
    </source>
</evidence>